<evidence type="ECO:0008006" key="5">
    <source>
        <dbReference type="Google" id="ProtNLM"/>
    </source>
</evidence>
<keyword evidence="2" id="KW-1133">Transmembrane helix</keyword>
<organism evidence="3 4">
    <name type="scientific">Niabella yanshanensis</name>
    <dbReference type="NCBI Taxonomy" id="577386"/>
    <lineage>
        <taxon>Bacteria</taxon>
        <taxon>Pseudomonadati</taxon>
        <taxon>Bacteroidota</taxon>
        <taxon>Chitinophagia</taxon>
        <taxon>Chitinophagales</taxon>
        <taxon>Chitinophagaceae</taxon>
        <taxon>Niabella</taxon>
    </lineage>
</organism>
<evidence type="ECO:0000313" key="4">
    <source>
        <dbReference type="Proteomes" id="UP001325680"/>
    </source>
</evidence>
<keyword evidence="4" id="KW-1185">Reference proteome</keyword>
<evidence type="ECO:0000256" key="2">
    <source>
        <dbReference type="SAM" id="Phobius"/>
    </source>
</evidence>
<gene>
    <name evidence="3" type="ORF">U0035_21370</name>
</gene>
<feature type="coiled-coil region" evidence="1">
    <location>
        <begin position="230"/>
        <end position="286"/>
    </location>
</feature>
<evidence type="ECO:0000313" key="3">
    <source>
        <dbReference type="EMBL" id="WQD38224.1"/>
    </source>
</evidence>
<evidence type="ECO:0000256" key="1">
    <source>
        <dbReference type="SAM" id="Coils"/>
    </source>
</evidence>
<protein>
    <recommendedName>
        <fullName evidence="5">Band 7 domain-containing protein</fullName>
    </recommendedName>
</protein>
<sequence>MNRHVNIIAFGTFGNPNGFKQSFFNAGTDSVLVKNIKTFDLKTDAIRLFPNSRLYAIRKQSVNGSNLVAYTVYSFAKEQGSERGGTFIGSSLLFSDKVAVEAITVNCLNEFHDYLEKKNVQQGVIQVTHSDQFKVRTPKDLAKIDFNLKETGDLNMMPVSDRNLVVFCEINPNKLKEYFRKTLELLNLYDTIYFTSSPEVARFVNDRGLFTLVQDVAGKRDLDYELEKLKEEKTRRMQAFVAELEEEKQKIEKEQIALAEQYQSWLAENERQHEENAKRIEAAKIQSTHTGTVYSHYLEKIIESVNRLNALQQPYQVRRWLNEHKRHFIEQVQQQQLPQALRSVSTPAHATVKTSATVMRVPNYSEYGMKSKHAEEGFNIYKVLTFVLIVLLLAGAAFACFFMEFNF</sequence>
<accession>A0ABZ0W6D6</accession>
<keyword evidence="2" id="KW-0812">Transmembrane</keyword>
<keyword evidence="1" id="KW-0175">Coiled coil</keyword>
<dbReference type="RefSeq" id="WP_114790997.1">
    <property type="nucleotide sequence ID" value="NZ_CP139960.1"/>
</dbReference>
<reference evidence="3 4" key="1">
    <citation type="submission" date="2023-12" db="EMBL/GenBank/DDBJ databases">
        <title>Genome sequencing and assembly of bacterial species from a model synthetic community.</title>
        <authorList>
            <person name="Hogle S.L."/>
        </authorList>
    </citation>
    <scope>NUCLEOTIDE SEQUENCE [LARGE SCALE GENOMIC DNA]</scope>
    <source>
        <strain evidence="3 4">HAMBI_3031</strain>
    </source>
</reference>
<dbReference type="EMBL" id="CP139960">
    <property type="protein sequence ID" value="WQD38224.1"/>
    <property type="molecule type" value="Genomic_DNA"/>
</dbReference>
<dbReference type="Proteomes" id="UP001325680">
    <property type="component" value="Chromosome"/>
</dbReference>
<feature type="transmembrane region" description="Helical" evidence="2">
    <location>
        <begin position="380"/>
        <end position="403"/>
    </location>
</feature>
<name>A0ABZ0W6D6_9BACT</name>
<keyword evidence="2" id="KW-0472">Membrane</keyword>
<proteinExistence type="predicted"/>